<comment type="similarity">
    <text evidence="1">Belongs to the UPF0213 family.</text>
</comment>
<dbReference type="InterPro" id="IPR035901">
    <property type="entry name" value="GIY-YIG_endonuc_sf"/>
</dbReference>
<protein>
    <submittedName>
        <fullName evidence="3">GIY-YIG nuclease family protein</fullName>
    </submittedName>
</protein>
<dbReference type="InterPro" id="IPR050190">
    <property type="entry name" value="UPF0213_domain"/>
</dbReference>
<dbReference type="Proteomes" id="UP000326287">
    <property type="component" value="Chromosome"/>
</dbReference>
<gene>
    <name evidence="3" type="ORF">EY643_02745</name>
</gene>
<organism evidence="3 4">
    <name type="scientific">Halioglobus maricola</name>
    <dbReference type="NCBI Taxonomy" id="2601894"/>
    <lineage>
        <taxon>Bacteria</taxon>
        <taxon>Pseudomonadati</taxon>
        <taxon>Pseudomonadota</taxon>
        <taxon>Gammaproteobacteria</taxon>
        <taxon>Cellvibrionales</taxon>
        <taxon>Halieaceae</taxon>
        <taxon>Halioglobus</taxon>
    </lineage>
</organism>
<dbReference type="Gene3D" id="3.40.1440.10">
    <property type="entry name" value="GIY-YIG endonuclease"/>
    <property type="match status" value="1"/>
</dbReference>
<dbReference type="SMART" id="SM00465">
    <property type="entry name" value="GIYc"/>
    <property type="match status" value="1"/>
</dbReference>
<proteinExistence type="inferred from homology"/>
<dbReference type="SUPFAM" id="SSF82771">
    <property type="entry name" value="GIY-YIG endonuclease"/>
    <property type="match status" value="1"/>
</dbReference>
<evidence type="ECO:0000313" key="4">
    <source>
        <dbReference type="Proteomes" id="UP000326287"/>
    </source>
</evidence>
<accession>A0A5P9NGH4</accession>
<dbReference type="CDD" id="cd10448">
    <property type="entry name" value="GIY-YIG_unchar_3"/>
    <property type="match status" value="1"/>
</dbReference>
<sequence length="97" mass="11693">MANKAAVYILASRHNGSLYIGVTRNLMKRIWHHRNVAAEGFSTPCTRHRLVYFEFLPDMGEALRREARLKTWRRPWTERIIREQNPDWMDLWDQVIQ</sequence>
<dbReference type="PANTHER" id="PTHR34477:SF5">
    <property type="entry name" value="BSL5627 PROTEIN"/>
    <property type="match status" value="1"/>
</dbReference>
<dbReference type="EMBL" id="CP036422">
    <property type="protein sequence ID" value="QFU74656.1"/>
    <property type="molecule type" value="Genomic_DNA"/>
</dbReference>
<keyword evidence="4" id="KW-1185">Reference proteome</keyword>
<dbReference type="AlphaFoldDB" id="A0A5P9NGH4"/>
<evidence type="ECO:0000259" key="2">
    <source>
        <dbReference type="PROSITE" id="PS50164"/>
    </source>
</evidence>
<name>A0A5P9NGH4_9GAMM</name>
<dbReference type="OrthoDB" id="9807770at2"/>
<dbReference type="PANTHER" id="PTHR34477">
    <property type="entry name" value="UPF0213 PROTEIN YHBQ"/>
    <property type="match status" value="1"/>
</dbReference>
<dbReference type="Pfam" id="PF01541">
    <property type="entry name" value="GIY-YIG"/>
    <property type="match status" value="1"/>
</dbReference>
<evidence type="ECO:0000313" key="3">
    <source>
        <dbReference type="EMBL" id="QFU74656.1"/>
    </source>
</evidence>
<feature type="domain" description="GIY-YIG" evidence="2">
    <location>
        <begin position="3"/>
        <end position="79"/>
    </location>
</feature>
<dbReference type="KEGG" id="halc:EY643_02745"/>
<dbReference type="InterPro" id="IPR000305">
    <property type="entry name" value="GIY-YIG_endonuc"/>
</dbReference>
<dbReference type="PROSITE" id="PS50164">
    <property type="entry name" value="GIY_YIG"/>
    <property type="match status" value="1"/>
</dbReference>
<reference evidence="3 4" key="1">
    <citation type="submission" date="2019-02" db="EMBL/GenBank/DDBJ databases">
        <authorList>
            <person name="Li S.-H."/>
        </authorList>
    </citation>
    <scope>NUCLEOTIDE SEQUENCE [LARGE SCALE GENOMIC DNA]</scope>
    <source>
        <strain evidence="3 4">IMCC14385</strain>
    </source>
</reference>
<dbReference type="RefSeq" id="WP_152660768.1">
    <property type="nucleotide sequence ID" value="NZ_CP036422.1"/>
</dbReference>
<evidence type="ECO:0000256" key="1">
    <source>
        <dbReference type="ARBA" id="ARBA00007435"/>
    </source>
</evidence>